<dbReference type="SUPFAM" id="SSF51905">
    <property type="entry name" value="FAD/NAD(P)-binding domain"/>
    <property type="match status" value="1"/>
</dbReference>
<organism evidence="5 6">
    <name type="scientific">Micromonospora craniellae</name>
    <dbReference type="NCBI Taxonomy" id="2294034"/>
    <lineage>
        <taxon>Bacteria</taxon>
        <taxon>Bacillati</taxon>
        <taxon>Actinomycetota</taxon>
        <taxon>Actinomycetes</taxon>
        <taxon>Micromonosporales</taxon>
        <taxon>Micromonosporaceae</taxon>
        <taxon>Micromonospora</taxon>
    </lineage>
</organism>
<dbReference type="PRINTS" id="PR00420">
    <property type="entry name" value="RNGMNOXGNASE"/>
</dbReference>
<dbReference type="PANTHER" id="PTHR13789:SF309">
    <property type="entry name" value="PUTATIVE (AFU_ORTHOLOGUE AFUA_6G14510)-RELATED"/>
    <property type="match status" value="1"/>
</dbReference>
<dbReference type="EMBL" id="QVFU01000015">
    <property type="protein sequence ID" value="RFS45616.1"/>
    <property type="molecule type" value="Genomic_DNA"/>
</dbReference>
<evidence type="ECO:0000256" key="1">
    <source>
        <dbReference type="ARBA" id="ARBA00023002"/>
    </source>
</evidence>
<proteinExistence type="predicted"/>
<evidence type="ECO:0000313" key="6">
    <source>
        <dbReference type="Proteomes" id="UP000262621"/>
    </source>
</evidence>
<feature type="compositionally biased region" description="Basic and acidic residues" evidence="3">
    <location>
        <begin position="346"/>
        <end position="358"/>
    </location>
</feature>
<reference evidence="5 6" key="1">
    <citation type="submission" date="2018-08" db="EMBL/GenBank/DDBJ databases">
        <title>Verrucosispora craniellae sp. nov., isolated from a marine sponge in the South China Sea.</title>
        <authorList>
            <person name="Li L."/>
            <person name="Lin H.W."/>
        </authorList>
    </citation>
    <scope>NUCLEOTIDE SEQUENCE [LARGE SCALE GENOMIC DNA]</scope>
    <source>
        <strain evidence="5 6">LHW63014</strain>
    </source>
</reference>
<protein>
    <submittedName>
        <fullName evidence="5">FAD-dependent monooxygenase</fullName>
    </submittedName>
</protein>
<evidence type="ECO:0000313" key="5">
    <source>
        <dbReference type="EMBL" id="RFS45616.1"/>
    </source>
</evidence>
<dbReference type="AlphaFoldDB" id="A0A372FYJ9"/>
<accession>A0A372FYJ9</accession>
<feature type="domain" description="FAD-binding" evidence="4">
    <location>
        <begin position="5"/>
        <end position="311"/>
    </location>
</feature>
<dbReference type="RefSeq" id="WP_117228807.1">
    <property type="nucleotide sequence ID" value="NZ_QVFU01000015.1"/>
</dbReference>
<dbReference type="GO" id="GO:0004497">
    <property type="term" value="F:monooxygenase activity"/>
    <property type="evidence" value="ECO:0007669"/>
    <property type="project" value="UniProtKB-KW"/>
</dbReference>
<name>A0A372FYJ9_9ACTN</name>
<evidence type="ECO:0000259" key="4">
    <source>
        <dbReference type="Pfam" id="PF01494"/>
    </source>
</evidence>
<keyword evidence="2 5" id="KW-0503">Monooxygenase</keyword>
<dbReference type="Gene3D" id="3.30.9.10">
    <property type="entry name" value="D-Amino Acid Oxidase, subunit A, domain 2"/>
    <property type="match status" value="1"/>
</dbReference>
<evidence type="ECO:0000256" key="2">
    <source>
        <dbReference type="ARBA" id="ARBA00023033"/>
    </source>
</evidence>
<comment type="caution">
    <text evidence="5">The sequence shown here is derived from an EMBL/GenBank/DDBJ whole genome shotgun (WGS) entry which is preliminary data.</text>
</comment>
<dbReference type="InterPro" id="IPR050493">
    <property type="entry name" value="FAD-dep_Monooxygenase_BioMet"/>
</dbReference>
<gene>
    <name evidence="5" type="ORF">D0Q02_16110</name>
</gene>
<dbReference type="InterPro" id="IPR036188">
    <property type="entry name" value="FAD/NAD-bd_sf"/>
</dbReference>
<feature type="compositionally biased region" description="Polar residues" evidence="3">
    <location>
        <begin position="329"/>
        <end position="338"/>
    </location>
</feature>
<dbReference type="InterPro" id="IPR002938">
    <property type="entry name" value="FAD-bd"/>
</dbReference>
<evidence type="ECO:0000256" key="3">
    <source>
        <dbReference type="SAM" id="MobiDB-lite"/>
    </source>
</evidence>
<feature type="region of interest" description="Disordered" evidence="3">
    <location>
        <begin position="324"/>
        <end position="374"/>
    </location>
</feature>
<sequence>MTRHVEIAGAGLAGLTVAAALARRGWVVRVHEAGAELRDFGAGIFLWENGLTVLEELGVAARVLAGAHEARHWREFDSDDNEMGVRPLPLPGGLRMVTMTRQFLYAIMVDAARDAGVEFVLGSRVVGADPDGALIAADGTRLSAELVIAADGIRSAVRASLGLPVTHRVFPFGMFRFLVPRSRVSGAGERWDDYANFWDLIRHRRVLYVPCNERDLYLNLGAADDDMPAIGTPLDAVVWRESFPALAELLVDLPASPRFDRYELVRLPTWSAGRVAVIGDAAHAMPPTLGQGAGTAMTNALSLAIALDQHADVPEALREWEAAERPVTDETQQTSLNVLGSLMPSDGERRDDWTEEPLRSAQRRPRTGTERRHG</sequence>
<keyword evidence="1" id="KW-0560">Oxidoreductase</keyword>
<dbReference type="OrthoDB" id="3322136at2"/>
<keyword evidence="6" id="KW-1185">Reference proteome</keyword>
<dbReference type="PANTHER" id="PTHR13789">
    <property type="entry name" value="MONOOXYGENASE"/>
    <property type="match status" value="1"/>
</dbReference>
<dbReference type="Gene3D" id="3.50.50.60">
    <property type="entry name" value="FAD/NAD(P)-binding domain"/>
    <property type="match status" value="1"/>
</dbReference>
<dbReference type="Pfam" id="PF01494">
    <property type="entry name" value="FAD_binding_3"/>
    <property type="match status" value="1"/>
</dbReference>
<dbReference type="Proteomes" id="UP000262621">
    <property type="component" value="Unassembled WGS sequence"/>
</dbReference>
<dbReference type="GO" id="GO:0071949">
    <property type="term" value="F:FAD binding"/>
    <property type="evidence" value="ECO:0007669"/>
    <property type="project" value="InterPro"/>
</dbReference>